<feature type="transmembrane region" description="Helical" evidence="7">
    <location>
        <begin position="20"/>
        <end position="39"/>
    </location>
</feature>
<keyword evidence="11" id="KW-1185">Reference proteome</keyword>
<feature type="domain" description="ABC3 transporter permease C-terminal" evidence="8">
    <location>
        <begin position="257"/>
        <end position="377"/>
    </location>
</feature>
<evidence type="ECO:0000256" key="1">
    <source>
        <dbReference type="ARBA" id="ARBA00004651"/>
    </source>
</evidence>
<evidence type="ECO:0000256" key="3">
    <source>
        <dbReference type="ARBA" id="ARBA00022475"/>
    </source>
</evidence>
<sequence length="384" mass="41996">MFTSFKIATRFIRSSKVQTFIIILGIAIGVSVQVFIGLLSQGLEKSLLDKVTGSLVHITVNPNSGNIENWQDIKDRIKKQDEGINIVAPVAEKNAFVKVGDKKENIQVRGFVPEDINSLYDIKSKIYLGSMVSENEQTILGKDLKKKLGVNVGDKIEVNTIDGKKTELTVVGFYDLGAVKINSIWVITDLKTAQDLSGSGDKISSIEISVKDSYNADIIGDRIQKLLGNNDFVVENWKGQNKFLASAMVAQKVCSVIIQFFVLLAAVLSIISILNISVIQKYKQIGILKAMGIKDGSAALIFLLQAFILGVIGTAVGILFTYMYIKGFNKYIVTSDGKPIVKILINHNFILVSAFIDIAASTLAAVFPAFKSFRLNPVEVIKNG</sequence>
<dbReference type="InterPro" id="IPR051447">
    <property type="entry name" value="Lipoprotein-release_system"/>
</dbReference>
<organism evidence="10 11">
    <name type="scientific">Clostridium tanneri</name>
    <dbReference type="NCBI Taxonomy" id="3037988"/>
    <lineage>
        <taxon>Bacteria</taxon>
        <taxon>Bacillati</taxon>
        <taxon>Bacillota</taxon>
        <taxon>Clostridia</taxon>
        <taxon>Eubacteriales</taxon>
        <taxon>Clostridiaceae</taxon>
        <taxon>Clostridium</taxon>
    </lineage>
</organism>
<name>A0ABU4JVR6_9CLOT</name>
<comment type="similarity">
    <text evidence="2">Belongs to the ABC-4 integral membrane protein family. LolC/E subfamily.</text>
</comment>
<keyword evidence="5 7" id="KW-1133">Transmembrane helix</keyword>
<gene>
    <name evidence="10" type="ORF">P8V03_13665</name>
</gene>
<dbReference type="Proteomes" id="UP001281656">
    <property type="component" value="Unassembled WGS sequence"/>
</dbReference>
<evidence type="ECO:0000313" key="11">
    <source>
        <dbReference type="Proteomes" id="UP001281656"/>
    </source>
</evidence>
<feature type="transmembrane region" description="Helical" evidence="7">
    <location>
        <begin position="345"/>
        <end position="367"/>
    </location>
</feature>
<protein>
    <submittedName>
        <fullName evidence="10">ABC transporter permease</fullName>
    </submittedName>
</protein>
<keyword evidence="3" id="KW-1003">Cell membrane</keyword>
<dbReference type="InterPro" id="IPR025857">
    <property type="entry name" value="MacB_PCD"/>
</dbReference>
<dbReference type="PANTHER" id="PTHR30489:SF0">
    <property type="entry name" value="LIPOPROTEIN-RELEASING SYSTEM TRANSMEMBRANE PROTEIN LOLE"/>
    <property type="match status" value="1"/>
</dbReference>
<proteinExistence type="inferred from homology"/>
<evidence type="ECO:0000256" key="2">
    <source>
        <dbReference type="ARBA" id="ARBA00005236"/>
    </source>
</evidence>
<feature type="domain" description="MacB-like periplasmic core" evidence="9">
    <location>
        <begin position="19"/>
        <end position="225"/>
    </location>
</feature>
<dbReference type="InterPro" id="IPR003838">
    <property type="entry name" value="ABC3_permease_C"/>
</dbReference>
<comment type="subcellular location">
    <subcellularLocation>
        <location evidence="1">Cell membrane</location>
        <topology evidence="1">Multi-pass membrane protein</topology>
    </subcellularLocation>
</comment>
<feature type="transmembrane region" description="Helical" evidence="7">
    <location>
        <begin position="300"/>
        <end position="325"/>
    </location>
</feature>
<keyword evidence="6 7" id="KW-0472">Membrane</keyword>
<dbReference type="PANTHER" id="PTHR30489">
    <property type="entry name" value="LIPOPROTEIN-RELEASING SYSTEM TRANSMEMBRANE PROTEIN LOLE"/>
    <property type="match status" value="1"/>
</dbReference>
<dbReference type="RefSeq" id="WP_318798533.1">
    <property type="nucleotide sequence ID" value="NZ_JARUJP010000017.1"/>
</dbReference>
<feature type="transmembrane region" description="Helical" evidence="7">
    <location>
        <begin position="256"/>
        <end position="279"/>
    </location>
</feature>
<evidence type="ECO:0000256" key="6">
    <source>
        <dbReference type="ARBA" id="ARBA00023136"/>
    </source>
</evidence>
<comment type="caution">
    <text evidence="10">The sequence shown here is derived from an EMBL/GenBank/DDBJ whole genome shotgun (WGS) entry which is preliminary data.</text>
</comment>
<evidence type="ECO:0000259" key="8">
    <source>
        <dbReference type="Pfam" id="PF02687"/>
    </source>
</evidence>
<evidence type="ECO:0000256" key="5">
    <source>
        <dbReference type="ARBA" id="ARBA00022989"/>
    </source>
</evidence>
<dbReference type="EMBL" id="JARUJP010000017">
    <property type="protein sequence ID" value="MDW8802197.1"/>
    <property type="molecule type" value="Genomic_DNA"/>
</dbReference>
<evidence type="ECO:0000259" key="9">
    <source>
        <dbReference type="Pfam" id="PF12704"/>
    </source>
</evidence>
<accession>A0ABU4JVR6</accession>
<evidence type="ECO:0000256" key="7">
    <source>
        <dbReference type="SAM" id="Phobius"/>
    </source>
</evidence>
<reference evidence="10 11" key="1">
    <citation type="submission" date="2023-04" db="EMBL/GenBank/DDBJ databases">
        <title>Clostridium tannerae sp. nov., isolated from the fecal material of an alpaca.</title>
        <authorList>
            <person name="Miller S."/>
            <person name="Hendry M."/>
            <person name="King J."/>
            <person name="Sankaranarayanan K."/>
            <person name="Lawson P.A."/>
        </authorList>
    </citation>
    <scope>NUCLEOTIDE SEQUENCE [LARGE SCALE GENOMIC DNA]</scope>
    <source>
        <strain evidence="10 11">A1-XYC3</strain>
    </source>
</reference>
<evidence type="ECO:0000256" key="4">
    <source>
        <dbReference type="ARBA" id="ARBA00022692"/>
    </source>
</evidence>
<dbReference type="Pfam" id="PF12704">
    <property type="entry name" value="MacB_PCD"/>
    <property type="match status" value="1"/>
</dbReference>
<keyword evidence="4 7" id="KW-0812">Transmembrane</keyword>
<dbReference type="Pfam" id="PF02687">
    <property type="entry name" value="FtsX"/>
    <property type="match status" value="1"/>
</dbReference>
<evidence type="ECO:0000313" key="10">
    <source>
        <dbReference type="EMBL" id="MDW8802197.1"/>
    </source>
</evidence>